<dbReference type="PATRIC" id="fig|1263868.3.peg.3864"/>
<protein>
    <submittedName>
        <fullName evidence="1">Uncharacterized protein</fullName>
    </submittedName>
</protein>
<sequence>MDSILTQAGPLRGTKEAAGYKTKRLKFERSKCVTLNHEKFPHGRAFVQ</sequence>
<comment type="caution">
    <text evidence="1">The sequence shown here is derived from an EMBL/GenBank/DDBJ whole genome shotgun (WGS) entry which is preliminary data.</text>
</comment>
<dbReference type="AlphaFoldDB" id="M5S356"/>
<gene>
    <name evidence="1" type="ORF">RESH_03581</name>
</gene>
<dbReference type="Proteomes" id="UP000011996">
    <property type="component" value="Unassembled WGS sequence"/>
</dbReference>
<dbReference type="EMBL" id="ANOF01000111">
    <property type="protein sequence ID" value="EMI25960.1"/>
    <property type="molecule type" value="Genomic_DNA"/>
</dbReference>
<organism evidence="1 2">
    <name type="scientific">Rhodopirellula europaea SH398</name>
    <dbReference type="NCBI Taxonomy" id="1263868"/>
    <lineage>
        <taxon>Bacteria</taxon>
        <taxon>Pseudomonadati</taxon>
        <taxon>Planctomycetota</taxon>
        <taxon>Planctomycetia</taxon>
        <taxon>Pirellulales</taxon>
        <taxon>Pirellulaceae</taxon>
        <taxon>Rhodopirellula</taxon>
    </lineage>
</organism>
<name>M5S356_9BACT</name>
<evidence type="ECO:0000313" key="1">
    <source>
        <dbReference type="EMBL" id="EMI25960.1"/>
    </source>
</evidence>
<evidence type="ECO:0000313" key="2">
    <source>
        <dbReference type="Proteomes" id="UP000011996"/>
    </source>
</evidence>
<accession>M5S356</accession>
<dbReference type="STRING" id="1263868.RESH_03581"/>
<proteinExistence type="predicted"/>
<reference evidence="1 2" key="1">
    <citation type="journal article" date="2013" name="Mar. Genomics">
        <title>Expression of sulfatases in Rhodopirellula baltica and the diversity of sulfatases in the genus Rhodopirellula.</title>
        <authorList>
            <person name="Wegner C.E."/>
            <person name="Richter-Heitmann T."/>
            <person name="Klindworth A."/>
            <person name="Klockow C."/>
            <person name="Richter M."/>
            <person name="Achstetter T."/>
            <person name="Glockner F.O."/>
            <person name="Harder J."/>
        </authorList>
    </citation>
    <scope>NUCLEOTIDE SEQUENCE [LARGE SCALE GENOMIC DNA]</scope>
    <source>
        <strain evidence="1 2">SH398</strain>
    </source>
</reference>